<dbReference type="AlphaFoldDB" id="A0A146JZZ9"/>
<gene>
    <name evidence="1" type="ORF">TPC1_31401</name>
</gene>
<dbReference type="EMBL" id="GDID01007502">
    <property type="protein sequence ID" value="JAP89104.1"/>
    <property type="molecule type" value="Transcribed_RNA"/>
</dbReference>
<evidence type="ECO:0000313" key="1">
    <source>
        <dbReference type="EMBL" id="JAP89104.1"/>
    </source>
</evidence>
<organism evidence="1">
    <name type="scientific">Trepomonas sp. PC1</name>
    <dbReference type="NCBI Taxonomy" id="1076344"/>
    <lineage>
        <taxon>Eukaryota</taxon>
        <taxon>Metamonada</taxon>
        <taxon>Diplomonadida</taxon>
        <taxon>Hexamitidae</taxon>
        <taxon>Hexamitinae</taxon>
        <taxon>Trepomonas</taxon>
    </lineage>
</organism>
<sequence length="358" mass="41663">KDSYINCSGLETNQQIQTMLYHFPEGMCNLNPEKAWVPLHYMYDYQKHQPKQSNMRFDFVHFEAQYNDEYIKQLKSQKNVEKAEIRAGGIPIIQIGTQMATFTYRCPDRVKHHVFPYSTAMLELFWFLNDWEGVTDTSTTPNYFLKYINDHLSIFIKDCVGEMQNEKQLFDNSAWKMFQEVLIVDAFPGEKTNEQLALLNTIKQALSGSGMKIFKKTDQSEEFRYEIKERSDYPKLPASIYVDWYHKDSLFDSQYKYSLVKTFKAFLVPRDNVHSICYANMVVQSLSNEKTIIVPLNSIGEGVAGTGYLTWLIFGGTYETQENGQTASMKLYLGIGWFKTEKGCTELFPIRLTQNQVE</sequence>
<name>A0A146JZZ9_9EUKA</name>
<accession>A0A146JZZ9</accession>
<reference evidence="1" key="1">
    <citation type="submission" date="2015-07" db="EMBL/GenBank/DDBJ databases">
        <title>Adaptation to a free-living lifestyle via gene acquisitions in the diplomonad Trepomonas sp. PC1.</title>
        <authorList>
            <person name="Xu F."/>
            <person name="Jerlstrom-Hultqvist J."/>
            <person name="Kolisko M."/>
            <person name="Simpson A.G.B."/>
            <person name="Roger A.J."/>
            <person name="Svard S.G."/>
            <person name="Andersson J.O."/>
        </authorList>
    </citation>
    <scope>NUCLEOTIDE SEQUENCE</scope>
    <source>
        <strain evidence="1">PC1</strain>
    </source>
</reference>
<feature type="non-terminal residue" evidence="1">
    <location>
        <position position="1"/>
    </location>
</feature>
<protein>
    <submittedName>
        <fullName evidence="1">Uncharacterized protein</fullName>
    </submittedName>
</protein>
<proteinExistence type="predicted"/>